<dbReference type="AlphaFoldDB" id="A0A9N9RPB4"/>
<gene>
    <name evidence="5" type="ORF">CHIRRI_LOCUS3158</name>
</gene>
<dbReference type="OrthoDB" id="10261408at2759"/>
<evidence type="ECO:0000259" key="4">
    <source>
        <dbReference type="PROSITE" id="PS50097"/>
    </source>
</evidence>
<dbReference type="InterPro" id="IPR051095">
    <property type="entry name" value="Dros_DevTransReg"/>
</dbReference>
<feature type="region of interest" description="Disordered" evidence="3">
    <location>
        <begin position="687"/>
        <end position="711"/>
    </location>
</feature>
<feature type="region of interest" description="Disordered" evidence="3">
    <location>
        <begin position="422"/>
        <end position="445"/>
    </location>
</feature>
<feature type="compositionally biased region" description="Low complexity" evidence="3">
    <location>
        <begin position="694"/>
        <end position="711"/>
    </location>
</feature>
<evidence type="ECO:0000256" key="3">
    <source>
        <dbReference type="SAM" id="MobiDB-lite"/>
    </source>
</evidence>
<dbReference type="InterPro" id="IPR011333">
    <property type="entry name" value="SKP1/BTB/POZ_sf"/>
</dbReference>
<comment type="subcellular location">
    <subcellularLocation>
        <location evidence="1">Nucleus</location>
    </subcellularLocation>
</comment>
<keyword evidence="6" id="KW-1185">Reference proteome</keyword>
<dbReference type="Pfam" id="PF00651">
    <property type="entry name" value="BTB"/>
    <property type="match status" value="1"/>
</dbReference>
<name>A0A9N9RPB4_9DIPT</name>
<evidence type="ECO:0000256" key="2">
    <source>
        <dbReference type="ARBA" id="ARBA00023242"/>
    </source>
</evidence>
<feature type="compositionally biased region" description="Polar residues" evidence="3">
    <location>
        <begin position="167"/>
        <end position="176"/>
    </location>
</feature>
<dbReference type="PANTHER" id="PTHR23110:SF81">
    <property type="entry name" value="BTB-PROTEIN-VII, ISOFORM F-RELATED"/>
    <property type="match status" value="1"/>
</dbReference>
<evidence type="ECO:0000256" key="1">
    <source>
        <dbReference type="ARBA" id="ARBA00004123"/>
    </source>
</evidence>
<dbReference type="SMART" id="SM00225">
    <property type="entry name" value="BTB"/>
    <property type="match status" value="1"/>
</dbReference>
<reference evidence="5" key="1">
    <citation type="submission" date="2022-01" db="EMBL/GenBank/DDBJ databases">
        <authorList>
            <person name="King R."/>
        </authorList>
    </citation>
    <scope>NUCLEOTIDE SEQUENCE</scope>
</reference>
<feature type="region of interest" description="Disordered" evidence="3">
    <location>
        <begin position="122"/>
        <end position="194"/>
    </location>
</feature>
<dbReference type="EMBL" id="OU895877">
    <property type="protein sequence ID" value="CAG9800208.1"/>
    <property type="molecule type" value="Genomic_DNA"/>
</dbReference>
<keyword evidence="2" id="KW-0539">Nucleus</keyword>
<dbReference type="PANTHER" id="PTHR23110">
    <property type="entry name" value="BTB DOMAIN TRANSCRIPTION FACTOR"/>
    <property type="match status" value="1"/>
</dbReference>
<dbReference type="InterPro" id="IPR000210">
    <property type="entry name" value="BTB/POZ_dom"/>
</dbReference>
<evidence type="ECO:0000313" key="5">
    <source>
        <dbReference type="EMBL" id="CAG9800208.1"/>
    </source>
</evidence>
<organism evidence="5 6">
    <name type="scientific">Chironomus riparius</name>
    <dbReference type="NCBI Taxonomy" id="315576"/>
    <lineage>
        <taxon>Eukaryota</taxon>
        <taxon>Metazoa</taxon>
        <taxon>Ecdysozoa</taxon>
        <taxon>Arthropoda</taxon>
        <taxon>Hexapoda</taxon>
        <taxon>Insecta</taxon>
        <taxon>Pterygota</taxon>
        <taxon>Neoptera</taxon>
        <taxon>Endopterygota</taxon>
        <taxon>Diptera</taxon>
        <taxon>Nematocera</taxon>
        <taxon>Chironomoidea</taxon>
        <taxon>Chironomidae</taxon>
        <taxon>Chironominae</taxon>
        <taxon>Chironomus</taxon>
    </lineage>
</organism>
<evidence type="ECO:0000313" key="6">
    <source>
        <dbReference type="Proteomes" id="UP001153620"/>
    </source>
</evidence>
<dbReference type="SUPFAM" id="SSF54695">
    <property type="entry name" value="POZ domain"/>
    <property type="match status" value="1"/>
</dbReference>
<feature type="compositionally biased region" description="Polar residues" evidence="3">
    <location>
        <begin position="137"/>
        <end position="153"/>
    </location>
</feature>
<feature type="compositionally biased region" description="Low complexity" evidence="3">
    <location>
        <begin position="433"/>
        <end position="445"/>
    </location>
</feature>
<accession>A0A9N9RPB4</accession>
<feature type="domain" description="BTB" evidence="4">
    <location>
        <begin position="32"/>
        <end position="97"/>
    </location>
</feature>
<dbReference type="GO" id="GO:0005634">
    <property type="term" value="C:nucleus"/>
    <property type="evidence" value="ECO:0007669"/>
    <property type="project" value="UniProtKB-SubCell"/>
</dbReference>
<sequence>MTTVQQYCLRWNNHQPNFISVFSSLLLNETLVDVTLAAEGRQLQAHKVVLSACSSYFQSLFTTNPCKHPIVILKDVQYNDLKTMVDFMYYGEVNVSTEQLPQILKTAEMLKIKGLAEMPDAASVTKSDSKSSDHTDGNQSISGVESMWGSTESQQQAQQQQYHTIRRTPSPSNMSPATRRKRLRKTSTGSGSINISASIERIQDEQHQQQIQHQQQTTMDGRMMQKYSQQQSIDVPLSTFSAVSQTGAIANVRGMKINSSPENQMQHQQDPHEHIDESQHITEMKTEDLSCVNQSMPLDISTGTSTTPVSCPPTQQHSAQQSELLFTSCSSISSPSSPISLSLSSPAIITATTTNVVVGANNNNNNNNNTLSNLSAASKRGRLLIRQQRIKKDGDQTGDLETPEAGIYQEYLLSVPSSGARMERHASEPSPATSSGLITTSSSSSVSGNLLSVPTHTSYLIKQHSHPLLPSQSSSPSTSYTLTRQLSHPIQTISHQSSQIVSTVTSHGGHDIGHSGQLLQMHHHKSAPVRSQTLPHYTVTDMDFSSGNEKAQSSSNMTHSPTVVIIPDDHTTTVVQSHIPSQHTLYQKSSSHHHLQLPSIRVKSEELQRSISSPLSSTRSDLSFETTTRSSHCPTLRAGPALGCNFCWNTIDAHGRILRRKTKYHCPECQTNLCIVPCFQEYHERQSNEGSNETSSTKSSGLKSLKSSQTM</sequence>
<dbReference type="GO" id="GO:0006357">
    <property type="term" value="P:regulation of transcription by RNA polymerase II"/>
    <property type="evidence" value="ECO:0007669"/>
    <property type="project" value="TreeGrafter"/>
</dbReference>
<dbReference type="Proteomes" id="UP001153620">
    <property type="component" value="Chromosome 1"/>
</dbReference>
<dbReference type="CDD" id="cd18315">
    <property type="entry name" value="BTB_POZ_BAB-like"/>
    <property type="match status" value="1"/>
</dbReference>
<protein>
    <recommendedName>
        <fullName evidence="4">BTB domain-containing protein</fullName>
    </recommendedName>
</protein>
<dbReference type="Gene3D" id="3.30.710.10">
    <property type="entry name" value="Potassium Channel Kv1.1, Chain A"/>
    <property type="match status" value="1"/>
</dbReference>
<dbReference type="PROSITE" id="PS50097">
    <property type="entry name" value="BTB"/>
    <property type="match status" value="1"/>
</dbReference>
<reference evidence="5" key="2">
    <citation type="submission" date="2022-10" db="EMBL/GenBank/DDBJ databases">
        <authorList>
            <consortium name="ENA_rothamsted_submissions"/>
            <consortium name="culmorum"/>
            <person name="King R."/>
        </authorList>
    </citation>
    <scope>NUCLEOTIDE SEQUENCE</scope>
</reference>
<proteinExistence type="predicted"/>
<feature type="compositionally biased region" description="Basic and acidic residues" evidence="3">
    <location>
        <begin position="127"/>
        <end position="136"/>
    </location>
</feature>